<comment type="caution">
    <text evidence="1">The sequence shown here is derived from an EMBL/GenBank/DDBJ whole genome shotgun (WGS) entry which is preliminary data.</text>
</comment>
<accession>A0A370K604</accession>
<proteinExistence type="predicted"/>
<keyword evidence="2" id="KW-1185">Reference proteome</keyword>
<gene>
    <name evidence="1" type="ORF">DVT68_12300</name>
</gene>
<organism evidence="1 2">
    <name type="scientific">Dyella solisilvae</name>
    <dbReference type="NCBI Taxonomy" id="1920168"/>
    <lineage>
        <taxon>Bacteria</taxon>
        <taxon>Pseudomonadati</taxon>
        <taxon>Pseudomonadota</taxon>
        <taxon>Gammaproteobacteria</taxon>
        <taxon>Lysobacterales</taxon>
        <taxon>Rhodanobacteraceae</taxon>
        <taxon>Dyella</taxon>
    </lineage>
</organism>
<reference evidence="1 2" key="1">
    <citation type="submission" date="2018-07" db="EMBL/GenBank/DDBJ databases">
        <title>Dyella solisilvae sp. nov., isolated from the pine and broad-leaved mixed forest soil.</title>
        <authorList>
            <person name="Gao Z."/>
            <person name="Qiu L."/>
        </authorList>
    </citation>
    <scope>NUCLEOTIDE SEQUENCE [LARGE SCALE GENOMIC DNA]</scope>
    <source>
        <strain evidence="1 2">DHG54</strain>
    </source>
</reference>
<dbReference type="EMBL" id="QQSY01000003">
    <property type="protein sequence ID" value="RDI97877.1"/>
    <property type="molecule type" value="Genomic_DNA"/>
</dbReference>
<dbReference type="Proteomes" id="UP000254711">
    <property type="component" value="Unassembled WGS sequence"/>
</dbReference>
<evidence type="ECO:0000313" key="2">
    <source>
        <dbReference type="Proteomes" id="UP000254711"/>
    </source>
</evidence>
<evidence type="ECO:0000313" key="1">
    <source>
        <dbReference type="EMBL" id="RDI97877.1"/>
    </source>
</evidence>
<name>A0A370K604_9GAMM</name>
<dbReference type="AlphaFoldDB" id="A0A370K604"/>
<protein>
    <submittedName>
        <fullName evidence="1">Uncharacterized protein</fullName>
    </submittedName>
</protein>
<sequence>MSAAVAADLPRAAPACCLHCRHREEARQRLEPQLPGMASFGSAYGATVAESRLCGLHDCWVSPRDTCSQFERKG</sequence>